<feature type="compositionally biased region" description="Low complexity" evidence="1">
    <location>
        <begin position="19"/>
        <end position="32"/>
    </location>
</feature>
<dbReference type="Proteomes" id="UP000681594">
    <property type="component" value="Unassembled WGS sequence"/>
</dbReference>
<feature type="compositionally biased region" description="Low complexity" evidence="1">
    <location>
        <begin position="239"/>
        <end position="265"/>
    </location>
</feature>
<accession>A0ABS4AIW6</accession>
<evidence type="ECO:0000313" key="2">
    <source>
        <dbReference type="EMBL" id="MBP0446968.1"/>
    </source>
</evidence>
<dbReference type="Gene3D" id="1.20.120.20">
    <property type="entry name" value="Apolipoprotein"/>
    <property type="match status" value="1"/>
</dbReference>
<name>A0ABS4AIW6_9PROT</name>
<feature type="compositionally biased region" description="Basic and acidic residues" evidence="1">
    <location>
        <begin position="67"/>
        <end position="94"/>
    </location>
</feature>
<comment type="caution">
    <text evidence="2">The sequence shown here is derived from an EMBL/GenBank/DDBJ whole genome shotgun (WGS) entry which is preliminary data.</text>
</comment>
<keyword evidence="3" id="KW-1185">Reference proteome</keyword>
<organism evidence="2 3">
    <name type="scientific">Pararoseomonas baculiformis</name>
    <dbReference type="NCBI Taxonomy" id="2820812"/>
    <lineage>
        <taxon>Bacteria</taxon>
        <taxon>Pseudomonadati</taxon>
        <taxon>Pseudomonadota</taxon>
        <taxon>Alphaproteobacteria</taxon>
        <taxon>Acetobacterales</taxon>
        <taxon>Acetobacteraceae</taxon>
        <taxon>Pararoseomonas</taxon>
    </lineage>
</organism>
<evidence type="ECO:0000313" key="3">
    <source>
        <dbReference type="Proteomes" id="UP000681594"/>
    </source>
</evidence>
<dbReference type="EMBL" id="JAGIZB010000023">
    <property type="protein sequence ID" value="MBP0446968.1"/>
    <property type="molecule type" value="Genomic_DNA"/>
</dbReference>
<reference evidence="2 3" key="1">
    <citation type="submission" date="2021-03" db="EMBL/GenBank/DDBJ databases">
        <authorList>
            <person name="So Y."/>
        </authorList>
    </citation>
    <scope>NUCLEOTIDE SEQUENCE [LARGE SCALE GENOMIC DNA]</scope>
    <source>
        <strain evidence="2 3">SSH11</strain>
    </source>
</reference>
<dbReference type="SUPFAM" id="SSF58113">
    <property type="entry name" value="Apolipoprotein A-I"/>
    <property type="match status" value="1"/>
</dbReference>
<proteinExistence type="predicted"/>
<feature type="region of interest" description="Disordered" evidence="1">
    <location>
        <begin position="1"/>
        <end position="102"/>
    </location>
</feature>
<evidence type="ECO:0000256" key="1">
    <source>
        <dbReference type="SAM" id="MobiDB-lite"/>
    </source>
</evidence>
<feature type="compositionally biased region" description="Pro residues" evidence="1">
    <location>
        <begin position="7"/>
        <end position="18"/>
    </location>
</feature>
<sequence length="275" mass="27950">MSDRPGALPPINQPPFNRPPTGSSSSSQSSSSAPLDPMREDAKQAAGQVQSKAEEVASQAKETLSSAKEEAGARAEELLHAGRERAEGLAEEGKAAAAERASGFASAIRNAADDLEDTSPEIARHVRTAAESVEGISAALRDRSAGELMQDVTDFARRQPAAFFGVAALAGFALVRFARSSAENPSMAEGGRSHAAPAPGWDNSNTMVPRPMTSGAASLGGSVAHRQGDAAPGTMPTMPGAAASAQRSPAASASFPSGSGSGSSPMPNERSDTPL</sequence>
<gene>
    <name evidence="2" type="ORF">J8J14_19510</name>
</gene>
<feature type="region of interest" description="Disordered" evidence="1">
    <location>
        <begin position="182"/>
        <end position="275"/>
    </location>
</feature>
<protein>
    <submittedName>
        <fullName evidence="2">Uncharacterized protein</fullName>
    </submittedName>
</protein>